<feature type="transmembrane region" description="Helical" evidence="1">
    <location>
        <begin position="163"/>
        <end position="187"/>
    </location>
</feature>
<comment type="caution">
    <text evidence="3">The sequence shown here is derived from an EMBL/GenBank/DDBJ whole genome shotgun (WGS) entry which is preliminary data.</text>
</comment>
<dbReference type="GO" id="GO:0005975">
    <property type="term" value="P:carbohydrate metabolic process"/>
    <property type="evidence" value="ECO:0007669"/>
    <property type="project" value="InterPro"/>
</dbReference>
<feature type="transmembrane region" description="Helical" evidence="1">
    <location>
        <begin position="193"/>
        <end position="215"/>
    </location>
</feature>
<dbReference type="InterPro" id="IPR002509">
    <property type="entry name" value="NODB_dom"/>
</dbReference>
<keyword evidence="1" id="KW-0472">Membrane</keyword>
<dbReference type="EMBL" id="JAENIJ010000021">
    <property type="protein sequence ID" value="MBK1883426.1"/>
    <property type="molecule type" value="Genomic_DNA"/>
</dbReference>
<proteinExistence type="predicted"/>
<dbReference type="PANTHER" id="PTHR10587">
    <property type="entry name" value="GLYCOSYL TRANSFERASE-RELATED"/>
    <property type="match status" value="1"/>
</dbReference>
<dbReference type="InterPro" id="IPR050248">
    <property type="entry name" value="Polysacc_deacetylase_ArnD"/>
</dbReference>
<dbReference type="PROSITE" id="PS51677">
    <property type="entry name" value="NODB"/>
    <property type="match status" value="1"/>
</dbReference>
<evidence type="ECO:0000256" key="1">
    <source>
        <dbReference type="SAM" id="Phobius"/>
    </source>
</evidence>
<dbReference type="RefSeq" id="WP_200271568.1">
    <property type="nucleotide sequence ID" value="NZ_JAENIJ010000021.1"/>
</dbReference>
<accession>A0A934S9M6</accession>
<keyword evidence="1" id="KW-1133">Transmembrane helix</keyword>
<dbReference type="CDD" id="cd10917">
    <property type="entry name" value="CE4_NodB_like_6s_7s"/>
    <property type="match status" value="1"/>
</dbReference>
<evidence type="ECO:0000259" key="2">
    <source>
        <dbReference type="PROSITE" id="PS51677"/>
    </source>
</evidence>
<feature type="domain" description="NodB homology" evidence="2">
    <location>
        <begin position="225"/>
        <end position="406"/>
    </location>
</feature>
<dbReference type="Gene3D" id="3.20.20.370">
    <property type="entry name" value="Glycoside hydrolase/deacetylase"/>
    <property type="match status" value="1"/>
</dbReference>
<organism evidence="3 4">
    <name type="scientific">Luteolibacter pohnpeiensis</name>
    <dbReference type="NCBI Taxonomy" id="454153"/>
    <lineage>
        <taxon>Bacteria</taxon>
        <taxon>Pseudomonadati</taxon>
        <taxon>Verrucomicrobiota</taxon>
        <taxon>Verrucomicrobiia</taxon>
        <taxon>Verrucomicrobiales</taxon>
        <taxon>Verrucomicrobiaceae</taxon>
        <taxon>Luteolibacter</taxon>
    </lineage>
</organism>
<sequence length="417" mass="46243">MEADDNRAVSALFRVFGTSDQAPKADRVEPTRHRGMHRGELIFLATLVPITLLVAVGNELVRWLGWGVGLLLTIPASFIALNLLAVISAGKNSTRKWQRVLLLFVIWGYARYQVGGVVSLLAWIWFLLAALNGLAAGLLLLGKSVRLGLQQPNLSASKPFHGTGLMIWRGSLLLIAHLGIIVAGFWIGWRWVMVAGAILDLGCLGVVLNPSSQWLGQVIRRRSREGILITIDDGPDPKDTPRILDLLDTYQAKAIFFMIGEKVRRHPELAREVLRRGHEIGNHTMTHPQATFWCAGPWRTRREIVACQKLIEETTGFTPKWFRAPVGHRNWFTHPVAAALGLQVMGWTRRGFDAIGNDASKVLERIIPDLTDRDIVLVHEATPIAEEVMEGLLRALANQHHGLSDPESGPSEKVCDS</sequence>
<reference evidence="3" key="1">
    <citation type="submission" date="2021-01" db="EMBL/GenBank/DDBJ databases">
        <title>Modified the classification status of verrucomicrobia.</title>
        <authorList>
            <person name="Feng X."/>
        </authorList>
    </citation>
    <scope>NUCLEOTIDE SEQUENCE</scope>
    <source>
        <strain evidence="3">KCTC 22041</strain>
    </source>
</reference>
<evidence type="ECO:0000313" key="4">
    <source>
        <dbReference type="Proteomes" id="UP000603141"/>
    </source>
</evidence>
<dbReference type="InterPro" id="IPR011330">
    <property type="entry name" value="Glyco_hydro/deAcase_b/a-brl"/>
</dbReference>
<dbReference type="SUPFAM" id="SSF88713">
    <property type="entry name" value="Glycoside hydrolase/deacetylase"/>
    <property type="match status" value="1"/>
</dbReference>
<feature type="transmembrane region" description="Helical" evidence="1">
    <location>
        <begin position="41"/>
        <end position="57"/>
    </location>
</feature>
<protein>
    <submittedName>
        <fullName evidence="3">Polysaccharide deacetylase family protein</fullName>
    </submittedName>
</protein>
<name>A0A934S9M6_9BACT</name>
<dbReference type="AlphaFoldDB" id="A0A934S9M6"/>
<feature type="transmembrane region" description="Helical" evidence="1">
    <location>
        <begin position="63"/>
        <end position="85"/>
    </location>
</feature>
<dbReference type="GO" id="GO:0016810">
    <property type="term" value="F:hydrolase activity, acting on carbon-nitrogen (but not peptide) bonds"/>
    <property type="evidence" value="ECO:0007669"/>
    <property type="project" value="InterPro"/>
</dbReference>
<feature type="transmembrane region" description="Helical" evidence="1">
    <location>
        <begin position="120"/>
        <end position="142"/>
    </location>
</feature>
<dbReference type="Pfam" id="PF01522">
    <property type="entry name" value="Polysacc_deac_1"/>
    <property type="match status" value="1"/>
</dbReference>
<evidence type="ECO:0000313" key="3">
    <source>
        <dbReference type="EMBL" id="MBK1883426.1"/>
    </source>
</evidence>
<keyword evidence="1" id="KW-0812">Transmembrane</keyword>
<gene>
    <name evidence="3" type="ORF">JIN85_13450</name>
</gene>
<dbReference type="Proteomes" id="UP000603141">
    <property type="component" value="Unassembled WGS sequence"/>
</dbReference>
<keyword evidence="4" id="KW-1185">Reference proteome</keyword>